<keyword evidence="2" id="KW-1185">Reference proteome</keyword>
<name>A0ABV3DW56_9ACTN</name>
<evidence type="ECO:0000313" key="1">
    <source>
        <dbReference type="EMBL" id="MEU8139979.1"/>
    </source>
</evidence>
<gene>
    <name evidence="1" type="ORF">AB0C36_41600</name>
</gene>
<protein>
    <submittedName>
        <fullName evidence="1">Uncharacterized protein</fullName>
    </submittedName>
</protein>
<dbReference type="RefSeq" id="WP_358364632.1">
    <property type="nucleotide sequence ID" value="NZ_JBEZFP010000221.1"/>
</dbReference>
<reference evidence="1 2" key="1">
    <citation type="submission" date="2024-06" db="EMBL/GenBank/DDBJ databases">
        <title>The Natural Products Discovery Center: Release of the First 8490 Sequenced Strains for Exploring Actinobacteria Biosynthetic Diversity.</title>
        <authorList>
            <person name="Kalkreuter E."/>
            <person name="Kautsar S.A."/>
            <person name="Yang D."/>
            <person name="Bader C.D."/>
            <person name="Teijaro C.N."/>
            <person name="Fluegel L."/>
            <person name="Davis C.M."/>
            <person name="Simpson J.R."/>
            <person name="Lauterbach L."/>
            <person name="Steele A.D."/>
            <person name="Gui C."/>
            <person name="Meng S."/>
            <person name="Li G."/>
            <person name="Viehrig K."/>
            <person name="Ye F."/>
            <person name="Su P."/>
            <person name="Kiefer A.F."/>
            <person name="Nichols A."/>
            <person name="Cepeda A.J."/>
            <person name="Yan W."/>
            <person name="Fan B."/>
            <person name="Jiang Y."/>
            <person name="Adhikari A."/>
            <person name="Zheng C.-J."/>
            <person name="Schuster L."/>
            <person name="Cowan T.M."/>
            <person name="Smanski M.J."/>
            <person name="Chevrette M.G."/>
            <person name="De Carvalho L.P.S."/>
            <person name="Shen B."/>
        </authorList>
    </citation>
    <scope>NUCLEOTIDE SEQUENCE [LARGE SCALE GENOMIC DNA]</scope>
    <source>
        <strain evidence="1 2">NPDC048946</strain>
    </source>
</reference>
<organism evidence="1 2">
    <name type="scientific">Streptodolium elevatio</name>
    <dbReference type="NCBI Taxonomy" id="3157996"/>
    <lineage>
        <taxon>Bacteria</taxon>
        <taxon>Bacillati</taxon>
        <taxon>Actinomycetota</taxon>
        <taxon>Actinomycetes</taxon>
        <taxon>Kitasatosporales</taxon>
        <taxon>Streptomycetaceae</taxon>
        <taxon>Streptodolium</taxon>
    </lineage>
</organism>
<evidence type="ECO:0000313" key="2">
    <source>
        <dbReference type="Proteomes" id="UP001551482"/>
    </source>
</evidence>
<dbReference type="EMBL" id="JBEZFP010000221">
    <property type="protein sequence ID" value="MEU8139979.1"/>
    <property type="molecule type" value="Genomic_DNA"/>
</dbReference>
<comment type="caution">
    <text evidence="1">The sequence shown here is derived from an EMBL/GenBank/DDBJ whole genome shotgun (WGS) entry which is preliminary data.</text>
</comment>
<dbReference type="Proteomes" id="UP001551482">
    <property type="component" value="Unassembled WGS sequence"/>
</dbReference>
<accession>A0ABV3DW56</accession>
<proteinExistence type="predicted"/>
<sequence>MAIALSFRPFGTTLERMHADGSTRTGQAVPSALDGDELPAVAARLEAEAAAAVASLRRQAALLHVRVPTTRTTRRPPEAG</sequence>